<evidence type="ECO:0000313" key="1">
    <source>
        <dbReference type="EMBL" id="GAH58680.1"/>
    </source>
</evidence>
<accession>X1HNQ9</accession>
<gene>
    <name evidence="1" type="ORF">S03H2_27156</name>
</gene>
<sequence length="49" mass="5032">IENGSFSGFSQCDDTVCDDSGPLTLLEGSPVPATVPYGGVTPVETTRTL</sequence>
<reference evidence="1" key="1">
    <citation type="journal article" date="2014" name="Front. Microbiol.">
        <title>High frequency of phylogenetically diverse reductive dehalogenase-homologous genes in deep subseafloor sedimentary metagenomes.</title>
        <authorList>
            <person name="Kawai M."/>
            <person name="Futagami T."/>
            <person name="Toyoda A."/>
            <person name="Takaki Y."/>
            <person name="Nishi S."/>
            <person name="Hori S."/>
            <person name="Arai W."/>
            <person name="Tsubouchi T."/>
            <person name="Morono Y."/>
            <person name="Uchiyama I."/>
            <person name="Ito T."/>
            <person name="Fujiyama A."/>
            <person name="Inagaki F."/>
            <person name="Takami H."/>
        </authorList>
    </citation>
    <scope>NUCLEOTIDE SEQUENCE</scope>
    <source>
        <strain evidence="1">Expedition CK06-06</strain>
    </source>
</reference>
<organism evidence="1">
    <name type="scientific">marine sediment metagenome</name>
    <dbReference type="NCBI Taxonomy" id="412755"/>
    <lineage>
        <taxon>unclassified sequences</taxon>
        <taxon>metagenomes</taxon>
        <taxon>ecological metagenomes</taxon>
    </lineage>
</organism>
<dbReference type="AlphaFoldDB" id="X1HNQ9"/>
<name>X1HNQ9_9ZZZZ</name>
<proteinExistence type="predicted"/>
<feature type="non-terminal residue" evidence="1">
    <location>
        <position position="1"/>
    </location>
</feature>
<comment type="caution">
    <text evidence="1">The sequence shown here is derived from an EMBL/GenBank/DDBJ whole genome shotgun (WGS) entry which is preliminary data.</text>
</comment>
<feature type="non-terminal residue" evidence="1">
    <location>
        <position position="49"/>
    </location>
</feature>
<protein>
    <submittedName>
        <fullName evidence="1">Uncharacterized protein</fullName>
    </submittedName>
</protein>
<dbReference type="EMBL" id="BARU01016126">
    <property type="protein sequence ID" value="GAH58680.1"/>
    <property type="molecule type" value="Genomic_DNA"/>
</dbReference>